<evidence type="ECO:0000256" key="1">
    <source>
        <dbReference type="ARBA" id="ARBA00001946"/>
    </source>
</evidence>
<comment type="similarity">
    <text evidence="2">Belongs to the HAD-like hydrolase superfamily.</text>
</comment>
<evidence type="ECO:0000313" key="6">
    <source>
        <dbReference type="EMBL" id="ETA66839.1"/>
    </source>
</evidence>
<protein>
    <submittedName>
        <fullName evidence="6">Haloacid dehalogenase superfamily protein, subfamily IA, variant 3 with third motif having DD or ED</fullName>
    </submittedName>
</protein>
<sequence length="233" mass="25978">MGLSTMFIRKHLQERPMIKGIIFDSDGVLVNSMPFHAKAWVEVFAEYGIEVTEEDIYEIEGSNHVGVINIFFGKAGRTPEPEIYAEILEKKRAHFLENNRAEVFEGMYDCLSSLKNKFKLAVASGADRTIVTSLMDKFYPGVFDAIISGEDVENGKPDPEPYEKAIVKLGLSKDECLVVENAPLGVESAKNAGVFCVGVPTYLDESKLKEADFVVRNHSELIEYLTDLKDSSL</sequence>
<organism evidence="6 7">
    <name type="scientific">Methanolobus tindarius DSM 2278</name>
    <dbReference type="NCBI Taxonomy" id="1090322"/>
    <lineage>
        <taxon>Archaea</taxon>
        <taxon>Methanobacteriati</taxon>
        <taxon>Methanobacteriota</taxon>
        <taxon>Stenosarchaea group</taxon>
        <taxon>Methanomicrobia</taxon>
        <taxon>Methanosarcinales</taxon>
        <taxon>Methanosarcinaceae</taxon>
        <taxon>Methanolobus</taxon>
    </lineage>
</organism>
<dbReference type="EMBL" id="AZAJ01000001">
    <property type="protein sequence ID" value="ETA66839.1"/>
    <property type="molecule type" value="Genomic_DNA"/>
</dbReference>
<keyword evidence="3" id="KW-0479">Metal-binding</keyword>
<name>W9DMM5_METTI</name>
<proteinExistence type="inferred from homology"/>
<dbReference type="InterPro" id="IPR041492">
    <property type="entry name" value="HAD_2"/>
</dbReference>
<dbReference type="InterPro" id="IPR051600">
    <property type="entry name" value="Beta-PGM-like"/>
</dbReference>
<dbReference type="Gene3D" id="3.40.50.1000">
    <property type="entry name" value="HAD superfamily/HAD-like"/>
    <property type="match status" value="1"/>
</dbReference>
<comment type="cofactor">
    <cofactor evidence="1">
        <name>Mg(2+)</name>
        <dbReference type="ChEBI" id="CHEBI:18420"/>
    </cofactor>
</comment>
<evidence type="ECO:0000256" key="4">
    <source>
        <dbReference type="ARBA" id="ARBA00022842"/>
    </source>
</evidence>
<dbReference type="SFLD" id="SFLDG01135">
    <property type="entry name" value="C1.5.6:_HAD__Beta-PGM__Phospha"/>
    <property type="match status" value="1"/>
</dbReference>
<evidence type="ECO:0000256" key="5">
    <source>
        <dbReference type="ARBA" id="ARBA00023277"/>
    </source>
</evidence>
<dbReference type="GO" id="GO:0046872">
    <property type="term" value="F:metal ion binding"/>
    <property type="evidence" value="ECO:0007669"/>
    <property type="project" value="UniProtKB-KW"/>
</dbReference>
<comment type="caution">
    <text evidence="6">The sequence shown here is derived from an EMBL/GenBank/DDBJ whole genome shotgun (WGS) entry which is preliminary data.</text>
</comment>
<accession>W9DMM5</accession>
<evidence type="ECO:0000313" key="7">
    <source>
        <dbReference type="Proteomes" id="UP000019483"/>
    </source>
</evidence>
<dbReference type="InterPro" id="IPR036412">
    <property type="entry name" value="HAD-like_sf"/>
</dbReference>
<dbReference type="InterPro" id="IPR023214">
    <property type="entry name" value="HAD_sf"/>
</dbReference>
<dbReference type="PRINTS" id="PR00413">
    <property type="entry name" value="HADHALOGNASE"/>
</dbReference>
<dbReference type="Pfam" id="PF13419">
    <property type="entry name" value="HAD_2"/>
    <property type="match status" value="1"/>
</dbReference>
<reference evidence="6 7" key="1">
    <citation type="submission" date="2013-08" db="EMBL/GenBank/DDBJ databases">
        <authorList>
            <consortium name="DOE Joint Genome Institute"/>
            <person name="Eisen J."/>
            <person name="Huntemann M."/>
            <person name="Han J."/>
            <person name="Chen A."/>
            <person name="Kyrpides N."/>
            <person name="Mavromatis K."/>
            <person name="Markowitz V."/>
            <person name="Palaniappan K."/>
            <person name="Ivanova N."/>
            <person name="Schaumberg A."/>
            <person name="Pati A."/>
            <person name="Liolios K."/>
            <person name="Nordberg H.P."/>
            <person name="Cantor M.N."/>
            <person name="Hua S.X."/>
            <person name="Woyke T."/>
        </authorList>
    </citation>
    <scope>NUCLEOTIDE SEQUENCE [LARGE SCALE GENOMIC DNA]</scope>
    <source>
        <strain evidence="6 7">DSM 2278</strain>
    </source>
</reference>
<evidence type="ECO:0000256" key="2">
    <source>
        <dbReference type="ARBA" id="ARBA00007958"/>
    </source>
</evidence>
<dbReference type="InterPro" id="IPR023198">
    <property type="entry name" value="PGP-like_dom2"/>
</dbReference>
<dbReference type="Proteomes" id="UP000019483">
    <property type="component" value="Unassembled WGS sequence"/>
</dbReference>
<dbReference type="AlphaFoldDB" id="W9DMM5"/>
<keyword evidence="5" id="KW-0119">Carbohydrate metabolism</keyword>
<dbReference type="SFLD" id="SFLDS00003">
    <property type="entry name" value="Haloacid_Dehalogenase"/>
    <property type="match status" value="1"/>
</dbReference>
<dbReference type="Gene3D" id="1.10.150.240">
    <property type="entry name" value="Putative phosphatase, domain 2"/>
    <property type="match status" value="1"/>
</dbReference>
<keyword evidence="7" id="KW-1185">Reference proteome</keyword>
<dbReference type="STRING" id="1090322.MettiDRAFT_0242"/>
<dbReference type="GO" id="GO:0003824">
    <property type="term" value="F:catalytic activity"/>
    <property type="evidence" value="ECO:0007669"/>
    <property type="project" value="UniProtKB-ARBA"/>
</dbReference>
<dbReference type="InterPro" id="IPR006439">
    <property type="entry name" value="HAD-SF_hydro_IA"/>
</dbReference>
<dbReference type="NCBIfam" id="TIGR01509">
    <property type="entry name" value="HAD-SF-IA-v3"/>
    <property type="match status" value="1"/>
</dbReference>
<dbReference type="SUPFAM" id="SSF56784">
    <property type="entry name" value="HAD-like"/>
    <property type="match status" value="1"/>
</dbReference>
<dbReference type="PANTHER" id="PTHR46193">
    <property type="entry name" value="6-PHOSPHOGLUCONATE PHOSPHATASE"/>
    <property type="match status" value="1"/>
</dbReference>
<dbReference type="SFLD" id="SFLDG01129">
    <property type="entry name" value="C1.5:_HAD__Beta-PGM__Phosphata"/>
    <property type="match status" value="1"/>
</dbReference>
<gene>
    <name evidence="6" type="ORF">MettiDRAFT_0242</name>
</gene>
<dbReference type="PANTHER" id="PTHR46193:SF18">
    <property type="entry name" value="HEXITOL PHOSPHATASE B"/>
    <property type="match status" value="1"/>
</dbReference>
<evidence type="ECO:0000256" key="3">
    <source>
        <dbReference type="ARBA" id="ARBA00022723"/>
    </source>
</evidence>
<keyword evidence="4" id="KW-0460">Magnesium</keyword>